<dbReference type="RefSeq" id="WP_377262940.1">
    <property type="nucleotide sequence ID" value="NZ_JBHLUH010000105.1"/>
</dbReference>
<reference evidence="3 4" key="1">
    <citation type="submission" date="2024-09" db="EMBL/GenBank/DDBJ databases">
        <authorList>
            <person name="Sun Q."/>
            <person name="Mori K."/>
        </authorList>
    </citation>
    <scope>NUCLEOTIDE SEQUENCE [LARGE SCALE GENOMIC DNA]</scope>
    <source>
        <strain evidence="3 4">TBRC 3947</strain>
    </source>
</reference>
<keyword evidence="4" id="KW-1185">Reference proteome</keyword>
<protein>
    <submittedName>
        <fullName evidence="3">Prolyl oligopeptidase family serine peptidase</fullName>
    </submittedName>
</protein>
<organism evidence="3 4">
    <name type="scientific">Phytohabitans kaempferiae</name>
    <dbReference type="NCBI Taxonomy" id="1620943"/>
    <lineage>
        <taxon>Bacteria</taxon>
        <taxon>Bacillati</taxon>
        <taxon>Actinomycetota</taxon>
        <taxon>Actinomycetes</taxon>
        <taxon>Micromonosporales</taxon>
        <taxon>Micromonosporaceae</taxon>
    </lineage>
</organism>
<dbReference type="Pfam" id="PF00930">
    <property type="entry name" value="DPPIV_N"/>
    <property type="match status" value="1"/>
</dbReference>
<dbReference type="InterPro" id="IPR001375">
    <property type="entry name" value="Peptidase_S9_cat"/>
</dbReference>
<dbReference type="Proteomes" id="UP001589867">
    <property type="component" value="Unassembled WGS sequence"/>
</dbReference>
<dbReference type="Gene3D" id="2.140.10.30">
    <property type="entry name" value="Dipeptidylpeptidase IV, N-terminal domain"/>
    <property type="match status" value="1"/>
</dbReference>
<dbReference type="PANTHER" id="PTHR11731:SF118">
    <property type="entry name" value="BLR1971 PROTEIN"/>
    <property type="match status" value="1"/>
</dbReference>
<evidence type="ECO:0000259" key="1">
    <source>
        <dbReference type="Pfam" id="PF00326"/>
    </source>
</evidence>
<dbReference type="InterPro" id="IPR050278">
    <property type="entry name" value="Serine_Prot_S9B/DPPIV"/>
</dbReference>
<dbReference type="EMBL" id="JBHLUH010000105">
    <property type="protein sequence ID" value="MFC0534255.1"/>
    <property type="molecule type" value="Genomic_DNA"/>
</dbReference>
<evidence type="ECO:0000313" key="4">
    <source>
        <dbReference type="Proteomes" id="UP001589867"/>
    </source>
</evidence>
<name>A0ABV6MHQ0_9ACTN</name>
<evidence type="ECO:0000259" key="2">
    <source>
        <dbReference type="Pfam" id="PF00930"/>
    </source>
</evidence>
<proteinExistence type="predicted"/>
<dbReference type="PANTHER" id="PTHR11731">
    <property type="entry name" value="PROTEASE FAMILY S9B,C DIPEPTIDYL-PEPTIDASE IV-RELATED"/>
    <property type="match status" value="1"/>
</dbReference>
<sequence>MEATAGAMLDAYRRAEVLGSRWDTLIDNARVVPIWDMQSSDLWYRSETPEGWAYMSVCPALGTRRPAFDHERLANRLMEASGSILEPNRLPLRELRVDGGVATFDSVGYAWSYDAHNDVLANLGGPRATLFGQRVSPDGSKRAARNGHDVVVTTAHGELVRLTNDGESLRSYGAYADAFVPFQALQLSKSKLDPLFASWSPDSRVLLTYICDQSRMSDLWLLETSPLDGSRPKLHAYKYGFPGEEMPLGTWVAFDTIDGRRIEFSDPEFLLREHPELLLEELRWSADSRYVFYVHHDRDPRVQRLKRMDVATGSVVTLVVERGERAVQRRLFGAHPYHVLDNGAAALWWSERDGRGHLYRYDADTSINPRQVSSGEFSVRSVEHVDDASRTAIVTIAGMCVTDPYFRVPARLSIDTGELVILGDVNIDHVVSVSPDGRWLVDTTSTFTDPPRTVVLDATGAVVAELETADPARLVRLGWTGPERVRTKGADGETDIYSLVYKPHGFSADATYPVVEHIYPGPQLTRASPFTSSDTAFGARAVFGTTAESLAALGFVVVLIDGRGTPGRDRSFHDYAYGHLDDASCLADHVAALEELAKDRPWMDMSRVGICGASGGGFMTVRAMMRYPDFYRVGVSAAGNHDMYRQNAAWPEVFDGIPDSSAQWSASQQRLANASLADHLDGKLLLIHGAMDENVPLHQTLGLVQVLVDADKDFDLLILPRGDHAFHGCEAYVTRRTWDYLVRHLHGVEPPRYRLARDGEVPLTSVFAAGEGPSEPSNGD</sequence>
<dbReference type="SUPFAM" id="SSF82171">
    <property type="entry name" value="DPP6 N-terminal domain-like"/>
    <property type="match status" value="1"/>
</dbReference>
<dbReference type="SUPFAM" id="SSF53474">
    <property type="entry name" value="alpha/beta-Hydrolases"/>
    <property type="match status" value="1"/>
</dbReference>
<accession>A0ABV6MHQ0</accession>
<comment type="caution">
    <text evidence="3">The sequence shown here is derived from an EMBL/GenBank/DDBJ whole genome shotgun (WGS) entry which is preliminary data.</text>
</comment>
<feature type="domain" description="Dipeptidylpeptidase IV N-terminal" evidence="2">
    <location>
        <begin position="114"/>
        <end position="451"/>
    </location>
</feature>
<feature type="domain" description="Peptidase S9 prolyl oligopeptidase catalytic" evidence="1">
    <location>
        <begin position="544"/>
        <end position="746"/>
    </location>
</feature>
<dbReference type="Pfam" id="PF00326">
    <property type="entry name" value="Peptidase_S9"/>
    <property type="match status" value="1"/>
</dbReference>
<gene>
    <name evidence="3" type="ORF">ACFFIA_42375</name>
</gene>
<dbReference type="InterPro" id="IPR002469">
    <property type="entry name" value="Peptidase_S9B_N"/>
</dbReference>
<dbReference type="InterPro" id="IPR029058">
    <property type="entry name" value="AB_hydrolase_fold"/>
</dbReference>
<dbReference type="Gene3D" id="3.40.50.1820">
    <property type="entry name" value="alpha/beta hydrolase"/>
    <property type="match status" value="1"/>
</dbReference>
<evidence type="ECO:0000313" key="3">
    <source>
        <dbReference type="EMBL" id="MFC0534255.1"/>
    </source>
</evidence>